<evidence type="ECO:0000256" key="7">
    <source>
        <dbReference type="ARBA" id="ARBA00023136"/>
    </source>
</evidence>
<dbReference type="Proteomes" id="UP000504615">
    <property type="component" value="Unplaced"/>
</dbReference>
<evidence type="ECO:0000256" key="6">
    <source>
        <dbReference type="ARBA" id="ARBA00023034"/>
    </source>
</evidence>
<keyword evidence="8" id="KW-0325">Glycoprotein</keyword>
<dbReference type="OrthoDB" id="6371519at2759"/>
<evidence type="ECO:0000256" key="8">
    <source>
        <dbReference type="ARBA" id="ARBA00023180"/>
    </source>
</evidence>
<comment type="similarity">
    <text evidence="2">Belongs to the TMEM59 family.</text>
</comment>
<keyword evidence="6" id="KW-0333">Golgi apparatus</keyword>
<evidence type="ECO:0000256" key="1">
    <source>
        <dbReference type="ARBA" id="ARBA00004614"/>
    </source>
</evidence>
<evidence type="ECO:0000256" key="4">
    <source>
        <dbReference type="ARBA" id="ARBA00022729"/>
    </source>
</evidence>
<keyword evidence="3 9" id="KW-0812">Transmembrane</keyword>
<keyword evidence="10" id="KW-1185">Reference proteome</keyword>
<dbReference type="PANTHER" id="PTHR28652">
    <property type="entry name" value="TRANSMEMBRANE PROTEIN 59-LIKE PROTEIN"/>
    <property type="match status" value="1"/>
</dbReference>
<organism evidence="10 11">
    <name type="scientific">Pogonomyrmex barbatus</name>
    <name type="common">red harvester ant</name>
    <dbReference type="NCBI Taxonomy" id="144034"/>
    <lineage>
        <taxon>Eukaryota</taxon>
        <taxon>Metazoa</taxon>
        <taxon>Ecdysozoa</taxon>
        <taxon>Arthropoda</taxon>
        <taxon>Hexapoda</taxon>
        <taxon>Insecta</taxon>
        <taxon>Pterygota</taxon>
        <taxon>Neoptera</taxon>
        <taxon>Endopterygota</taxon>
        <taxon>Hymenoptera</taxon>
        <taxon>Apocrita</taxon>
        <taxon>Aculeata</taxon>
        <taxon>Formicoidea</taxon>
        <taxon>Formicidae</taxon>
        <taxon>Myrmicinae</taxon>
        <taxon>Pogonomyrmex</taxon>
    </lineage>
</organism>
<keyword evidence="7 9" id="KW-0472">Membrane</keyword>
<feature type="transmembrane region" description="Helical" evidence="9">
    <location>
        <begin position="263"/>
        <end position="289"/>
    </location>
</feature>
<dbReference type="GeneID" id="105431017"/>
<evidence type="ECO:0000313" key="10">
    <source>
        <dbReference type="Proteomes" id="UP000504615"/>
    </source>
</evidence>
<evidence type="ECO:0000256" key="2">
    <source>
        <dbReference type="ARBA" id="ARBA00009643"/>
    </source>
</evidence>
<sequence>MVKSNFAQIRDIYLLRGIKRLGGKLRSEVSPEVTRNMEIIALLVLLVAELALGDMINSVFSRMDPCTSLCEKTPIGFPNVHSTYVKSCCQRGCRFFNLVDLRYGWEQNNLNGTRSACEASCIEAYADPNDRYACSTGCNFMAKQRISDLLSLFSIAICMEEGIDSNVLPMSLDMPENDILTDPGLRKELLPRWWDSDGFKLPQTYVKTIPTDARSMDYTLSSDYSGETKHSASTSKYESFQREMERVKSEDIFTLSTLFDTRFYVVFILVIMIATAVYLVYIDSVLYIFMDILDMPHRDYDSPSDLSLFIPDEAVMYKIPPPKYDESSCRSNV</sequence>
<evidence type="ECO:0000313" key="11">
    <source>
        <dbReference type="RefSeq" id="XP_011643217.1"/>
    </source>
</evidence>
<proteinExistence type="inferred from homology"/>
<accession>A0A6I9WJG0</accession>
<evidence type="ECO:0000256" key="3">
    <source>
        <dbReference type="ARBA" id="ARBA00022692"/>
    </source>
</evidence>
<dbReference type="GO" id="GO:0000139">
    <property type="term" value="C:Golgi membrane"/>
    <property type="evidence" value="ECO:0007669"/>
    <property type="project" value="UniProtKB-SubCell"/>
</dbReference>
<protein>
    <submittedName>
        <fullName evidence="11">Uncharacterized protein LOC105431017 isoform X1</fullName>
    </submittedName>
</protein>
<dbReference type="Pfam" id="PF12280">
    <property type="entry name" value="BSMAP"/>
    <property type="match status" value="1"/>
</dbReference>
<dbReference type="InterPro" id="IPR022065">
    <property type="entry name" value="Uncharacterised_TMEM59"/>
</dbReference>
<evidence type="ECO:0000256" key="5">
    <source>
        <dbReference type="ARBA" id="ARBA00022989"/>
    </source>
</evidence>
<dbReference type="KEGG" id="pbar:105431017"/>
<name>A0A6I9WJG0_9HYME</name>
<keyword evidence="5 9" id="KW-1133">Transmembrane helix</keyword>
<keyword evidence="4" id="KW-0732">Signal</keyword>
<evidence type="ECO:0000256" key="9">
    <source>
        <dbReference type="SAM" id="Phobius"/>
    </source>
</evidence>
<dbReference type="PANTHER" id="PTHR28652:SF2">
    <property type="entry name" value="TRANSMEMBRANE PROTEIN 59-LIKE PROTEIN"/>
    <property type="match status" value="1"/>
</dbReference>
<gene>
    <name evidence="11" type="primary">LOC105431017</name>
</gene>
<reference evidence="11" key="1">
    <citation type="submission" date="2025-08" db="UniProtKB">
        <authorList>
            <consortium name="RefSeq"/>
        </authorList>
    </citation>
    <scope>IDENTIFICATION</scope>
</reference>
<comment type="subcellular location">
    <subcellularLocation>
        <location evidence="1">Golgi apparatus membrane</location>
        <topology evidence="1">Single-pass type I membrane protein</topology>
    </subcellularLocation>
</comment>
<dbReference type="RefSeq" id="XP_011643217.1">
    <property type="nucleotide sequence ID" value="XM_011644915.1"/>
</dbReference>
<dbReference type="AlphaFoldDB" id="A0A6I9WJG0"/>